<reference evidence="2 3" key="1">
    <citation type="submission" date="2015-06" db="EMBL/GenBank/DDBJ databases">
        <title>Survival trade-offs in plant roots during colonization by closely related pathogenic and mutualistic fungi.</title>
        <authorList>
            <person name="Hacquard S."/>
            <person name="Kracher B."/>
            <person name="Hiruma K."/>
            <person name="Weinman A."/>
            <person name="Muench P."/>
            <person name="Garrido Oter R."/>
            <person name="Ver Loren van Themaat E."/>
            <person name="Dallerey J.-F."/>
            <person name="Damm U."/>
            <person name="Henrissat B."/>
            <person name="Lespinet O."/>
            <person name="Thon M."/>
            <person name="Kemen E."/>
            <person name="McHardy A.C."/>
            <person name="Schulze-Lefert P."/>
            <person name="O'Connell R.J."/>
        </authorList>
    </citation>
    <scope>NUCLEOTIDE SEQUENCE [LARGE SCALE GENOMIC DNA]</scope>
    <source>
        <strain evidence="2 3">MAFF 238704</strain>
    </source>
</reference>
<feature type="compositionally biased region" description="Basic and acidic residues" evidence="1">
    <location>
        <begin position="65"/>
        <end position="80"/>
    </location>
</feature>
<feature type="compositionally biased region" description="Basic residues" evidence="1">
    <location>
        <begin position="94"/>
        <end position="103"/>
    </location>
</feature>
<dbReference type="OrthoDB" id="4850174at2759"/>
<evidence type="ECO:0000313" key="3">
    <source>
        <dbReference type="Proteomes" id="UP000076584"/>
    </source>
</evidence>
<comment type="caution">
    <text evidence="2">The sequence shown here is derived from an EMBL/GenBank/DDBJ whole genome shotgun (WGS) entry which is preliminary data.</text>
</comment>
<evidence type="ECO:0000256" key="1">
    <source>
        <dbReference type="SAM" id="MobiDB-lite"/>
    </source>
</evidence>
<protein>
    <submittedName>
        <fullName evidence="2">Uncharacterized protein</fullName>
    </submittedName>
</protein>
<accession>A0A161YCG6</accession>
<dbReference type="AlphaFoldDB" id="A0A161YCG6"/>
<evidence type="ECO:0000313" key="2">
    <source>
        <dbReference type="EMBL" id="KZL87502.1"/>
    </source>
</evidence>
<sequence>MSSIESQQHLKAILRDRVDDKMSGAFYETAFVIPHMQASAMPRRPRQPAPTSRPAVGAMASEATLVDKDGVPVMSKEKNDAAGTLSEPSSPKKSLLKRLLKKA</sequence>
<dbReference type="Proteomes" id="UP000076584">
    <property type="component" value="Unassembled WGS sequence"/>
</dbReference>
<keyword evidence="3" id="KW-1185">Reference proteome</keyword>
<proteinExistence type="predicted"/>
<gene>
    <name evidence="2" type="ORF">CI238_01492</name>
</gene>
<name>A0A161YCG6_COLIC</name>
<organism evidence="2 3">
    <name type="scientific">Colletotrichum incanum</name>
    <name type="common">Soybean anthracnose fungus</name>
    <dbReference type="NCBI Taxonomy" id="1573173"/>
    <lineage>
        <taxon>Eukaryota</taxon>
        <taxon>Fungi</taxon>
        <taxon>Dikarya</taxon>
        <taxon>Ascomycota</taxon>
        <taxon>Pezizomycotina</taxon>
        <taxon>Sordariomycetes</taxon>
        <taxon>Hypocreomycetidae</taxon>
        <taxon>Glomerellales</taxon>
        <taxon>Glomerellaceae</taxon>
        <taxon>Colletotrichum</taxon>
        <taxon>Colletotrichum spaethianum species complex</taxon>
    </lineage>
</organism>
<feature type="region of interest" description="Disordered" evidence="1">
    <location>
        <begin position="38"/>
        <end position="103"/>
    </location>
</feature>
<dbReference type="EMBL" id="LFIW01000219">
    <property type="protein sequence ID" value="KZL87502.1"/>
    <property type="molecule type" value="Genomic_DNA"/>
</dbReference>